<feature type="signal peptide" evidence="2">
    <location>
        <begin position="1"/>
        <end position="19"/>
    </location>
</feature>
<evidence type="ECO:0000256" key="2">
    <source>
        <dbReference type="SAM" id="SignalP"/>
    </source>
</evidence>
<dbReference type="AlphaFoldDB" id="A0A0D2DCI0"/>
<evidence type="ECO:0008006" key="5">
    <source>
        <dbReference type="Google" id="ProtNLM"/>
    </source>
</evidence>
<feature type="compositionally biased region" description="Low complexity" evidence="1">
    <location>
        <begin position="66"/>
        <end position="112"/>
    </location>
</feature>
<evidence type="ECO:0000256" key="1">
    <source>
        <dbReference type="SAM" id="MobiDB-lite"/>
    </source>
</evidence>
<dbReference type="EMBL" id="KN847338">
    <property type="protein sequence ID" value="KIW40803.1"/>
    <property type="molecule type" value="Genomic_DNA"/>
</dbReference>
<feature type="region of interest" description="Disordered" evidence="1">
    <location>
        <begin position="64"/>
        <end position="150"/>
    </location>
</feature>
<accession>A0A0D2DCI0</accession>
<evidence type="ECO:0000313" key="4">
    <source>
        <dbReference type="Proteomes" id="UP000053342"/>
    </source>
</evidence>
<name>A0A0D2DCI0_9EURO</name>
<keyword evidence="4" id="KW-1185">Reference proteome</keyword>
<protein>
    <recommendedName>
        <fullName evidence="5">DUF4185 domain-containing protein</fullName>
    </recommendedName>
</protein>
<dbReference type="Proteomes" id="UP000053342">
    <property type="component" value="Unassembled WGS sequence"/>
</dbReference>
<feature type="compositionally biased region" description="Low complexity" evidence="1">
    <location>
        <begin position="182"/>
        <end position="210"/>
    </location>
</feature>
<dbReference type="VEuPathDB" id="FungiDB:PV06_07976"/>
<proteinExistence type="predicted"/>
<feature type="region of interest" description="Disordered" evidence="1">
    <location>
        <begin position="179"/>
        <end position="218"/>
    </location>
</feature>
<evidence type="ECO:0000313" key="3">
    <source>
        <dbReference type="EMBL" id="KIW40803.1"/>
    </source>
</evidence>
<feature type="chain" id="PRO_5002240352" description="DUF4185 domain-containing protein" evidence="2">
    <location>
        <begin position="20"/>
        <end position="565"/>
    </location>
</feature>
<sequence>MYISTVLLVAVCLSTGAWGTPLIKRYYDFDGNGVPDLCYQVCEQDIRCLLDDFTWTTVPSEQQFHSTTTTTTSAAAVDATSTSTDVSTSASSTTDNASSSTSAAVASTTSNNQNPFTLPSTTSSEPSTSSSSTGVDAVSTSSSLTSSMSTSTSSLTLSFTSTASPASIVSMSTPSVGILMPSSSSSSSSTSSSNTQQSYGASQSASSTTSIRGPLPSGSLPPYAQFKVDQGTKWNVELVGQLQFTGKLGENHLIGDKCRTGKIGDKVIWNCGDMFCKGGAQPCGFSMGPAFYGTDDVMTVNTTGINSVSDNEFVRPWSGDEGIQPPFKIWGMDTSNVVAINETHGVAYAFEIWRNGPDGSFENRGNAVASVTLGDDRPIATRVGPLLTGPDAIQLGLLAILRDGDYVYIYSEGGPSNTIVGRVAASDDVFDADNYEFLQFGTNDTWVPGIPSKDTQAVGMTTASRQGHFACGVYGSVVFNNYLNKYMILCGQWLVAVYIYTSDTPWGPWSEQYLLMNGGIAGGSYGQMIHTEYSPDGDGSDKSWYFSMGPNSYFNMFKVTFDYDD</sequence>
<organism evidence="3 4">
    <name type="scientific">Exophiala oligosperma</name>
    <dbReference type="NCBI Taxonomy" id="215243"/>
    <lineage>
        <taxon>Eukaryota</taxon>
        <taxon>Fungi</taxon>
        <taxon>Dikarya</taxon>
        <taxon>Ascomycota</taxon>
        <taxon>Pezizomycotina</taxon>
        <taxon>Eurotiomycetes</taxon>
        <taxon>Chaetothyriomycetidae</taxon>
        <taxon>Chaetothyriales</taxon>
        <taxon>Herpotrichiellaceae</taxon>
        <taxon>Exophiala</taxon>
    </lineage>
</organism>
<dbReference type="GeneID" id="27360050"/>
<dbReference type="OrthoDB" id="2884638at2759"/>
<reference evidence="3 4" key="1">
    <citation type="submission" date="2015-01" db="EMBL/GenBank/DDBJ databases">
        <title>The Genome Sequence of Exophiala oligosperma CBS72588.</title>
        <authorList>
            <consortium name="The Broad Institute Genomics Platform"/>
            <person name="Cuomo C."/>
            <person name="de Hoog S."/>
            <person name="Gorbushina A."/>
            <person name="Stielow B."/>
            <person name="Teixiera M."/>
            <person name="Abouelleil A."/>
            <person name="Chapman S.B."/>
            <person name="Priest M."/>
            <person name="Young S.K."/>
            <person name="Wortman J."/>
            <person name="Nusbaum C."/>
            <person name="Birren B."/>
        </authorList>
    </citation>
    <scope>NUCLEOTIDE SEQUENCE [LARGE SCALE GENOMIC DNA]</scope>
    <source>
        <strain evidence="3 4">CBS 72588</strain>
    </source>
</reference>
<gene>
    <name evidence="3" type="ORF">PV06_07976</name>
</gene>
<dbReference type="HOGENOM" id="CLU_039194_0_0_1"/>
<feature type="compositionally biased region" description="Low complexity" evidence="1">
    <location>
        <begin position="120"/>
        <end position="150"/>
    </location>
</feature>
<keyword evidence="2" id="KW-0732">Signal</keyword>
<dbReference type="RefSeq" id="XP_016261019.1">
    <property type="nucleotide sequence ID" value="XM_016409265.1"/>
</dbReference>